<dbReference type="Proteomes" id="UP001516472">
    <property type="component" value="Unassembled WGS sequence"/>
</dbReference>
<evidence type="ECO:0000313" key="1">
    <source>
        <dbReference type="EMBL" id="MBE4752542.1"/>
    </source>
</evidence>
<reference evidence="1 2" key="1">
    <citation type="submission" date="2020-02" db="EMBL/GenBank/DDBJ databases">
        <authorList>
            <person name="Babadi Z.K."/>
            <person name="Risdian C."/>
            <person name="Ebrahimipour G.H."/>
            <person name="Wink J."/>
        </authorList>
    </citation>
    <scope>NUCLEOTIDE SEQUENCE [LARGE SCALE GENOMIC DNA]</scope>
    <source>
        <strain evidence="1 2">ZKHCc1 1396</strain>
    </source>
</reference>
<name>A0ABR9PXR1_9BACT</name>
<comment type="caution">
    <text evidence="1">The sequence shown here is derived from an EMBL/GenBank/DDBJ whole genome shotgun (WGS) entry which is preliminary data.</text>
</comment>
<evidence type="ECO:0000313" key="2">
    <source>
        <dbReference type="Proteomes" id="UP001516472"/>
    </source>
</evidence>
<organism evidence="1 2">
    <name type="scientific">Corallococcus soli</name>
    <dbReference type="NCBI Taxonomy" id="2710757"/>
    <lineage>
        <taxon>Bacteria</taxon>
        <taxon>Pseudomonadati</taxon>
        <taxon>Myxococcota</taxon>
        <taxon>Myxococcia</taxon>
        <taxon>Myxococcales</taxon>
        <taxon>Cystobacterineae</taxon>
        <taxon>Myxococcaceae</taxon>
        <taxon>Corallococcus</taxon>
    </lineage>
</organism>
<protein>
    <submittedName>
        <fullName evidence="1">Uncharacterized protein</fullName>
    </submittedName>
</protein>
<dbReference type="InterPro" id="IPR035909">
    <property type="entry name" value="CheB_C"/>
</dbReference>
<dbReference type="RefSeq" id="WP_193429737.1">
    <property type="nucleotide sequence ID" value="NZ_CBCSIP010000077.1"/>
</dbReference>
<dbReference type="SUPFAM" id="SSF52738">
    <property type="entry name" value="Methylesterase CheB, C-terminal domain"/>
    <property type="match status" value="1"/>
</dbReference>
<proteinExistence type="predicted"/>
<keyword evidence="2" id="KW-1185">Reference proteome</keyword>
<accession>A0ABR9PXR1</accession>
<dbReference type="Gene3D" id="3.40.50.180">
    <property type="entry name" value="Methylesterase CheB, C-terminal domain"/>
    <property type="match status" value="1"/>
</dbReference>
<sequence>MDTEGALGRAAVGGITSVQVPDTALVSTMAAALAQGPVDTVLPREQMPAVMRAGGGRGAV</sequence>
<dbReference type="EMBL" id="JAAIYO010000013">
    <property type="protein sequence ID" value="MBE4752542.1"/>
    <property type="molecule type" value="Genomic_DNA"/>
</dbReference>
<gene>
    <name evidence="1" type="ORF">G4177_30700</name>
</gene>